<feature type="region of interest" description="Disordered" evidence="1">
    <location>
        <begin position="61"/>
        <end position="81"/>
    </location>
</feature>
<evidence type="ECO:0000256" key="1">
    <source>
        <dbReference type="SAM" id="MobiDB-lite"/>
    </source>
</evidence>
<keyword evidence="3" id="KW-1185">Reference proteome</keyword>
<gene>
    <name evidence="2" type="ORF">SCF082_LOCUS25958</name>
</gene>
<feature type="compositionally biased region" description="Basic and acidic residues" evidence="1">
    <location>
        <begin position="107"/>
        <end position="130"/>
    </location>
</feature>
<evidence type="ECO:0000313" key="3">
    <source>
        <dbReference type="Proteomes" id="UP001642464"/>
    </source>
</evidence>
<reference evidence="2 3" key="1">
    <citation type="submission" date="2024-02" db="EMBL/GenBank/DDBJ databases">
        <authorList>
            <person name="Chen Y."/>
            <person name="Shah S."/>
            <person name="Dougan E. K."/>
            <person name="Thang M."/>
            <person name="Chan C."/>
        </authorList>
    </citation>
    <scope>NUCLEOTIDE SEQUENCE [LARGE SCALE GENOMIC DNA]</scope>
</reference>
<feature type="compositionally biased region" description="Basic and acidic residues" evidence="1">
    <location>
        <begin position="63"/>
        <end position="81"/>
    </location>
</feature>
<proteinExistence type="predicted"/>
<dbReference type="EMBL" id="CAXAMM010019558">
    <property type="protein sequence ID" value="CAK9045987.1"/>
    <property type="molecule type" value="Genomic_DNA"/>
</dbReference>
<feature type="region of interest" description="Disordered" evidence="1">
    <location>
        <begin position="106"/>
        <end position="130"/>
    </location>
</feature>
<comment type="caution">
    <text evidence="2">The sequence shown here is derived from an EMBL/GenBank/DDBJ whole genome shotgun (WGS) entry which is preliminary data.</text>
</comment>
<feature type="region of interest" description="Disordered" evidence="1">
    <location>
        <begin position="1"/>
        <end position="47"/>
    </location>
</feature>
<sequence>MGHCQSGCRVVQDPGGHCREGQRRPGRPADYYQDGLYGSEDELPDSDSDIEVLSWIEDFEGDPGEKLHFGSEGDRRGREEHSLQEQIMALRAQLEMAQEEAMSNFQRAERAETQVRQRDMQIKDLRRERG</sequence>
<dbReference type="Proteomes" id="UP001642464">
    <property type="component" value="Unassembled WGS sequence"/>
</dbReference>
<name>A0ABP0M3D7_9DINO</name>
<protein>
    <submittedName>
        <fullName evidence="2">Uncharacterized protein</fullName>
    </submittedName>
</protein>
<accession>A0ABP0M3D7</accession>
<evidence type="ECO:0000313" key="2">
    <source>
        <dbReference type="EMBL" id="CAK9045987.1"/>
    </source>
</evidence>
<organism evidence="2 3">
    <name type="scientific">Durusdinium trenchii</name>
    <dbReference type="NCBI Taxonomy" id="1381693"/>
    <lineage>
        <taxon>Eukaryota</taxon>
        <taxon>Sar</taxon>
        <taxon>Alveolata</taxon>
        <taxon>Dinophyceae</taxon>
        <taxon>Suessiales</taxon>
        <taxon>Symbiodiniaceae</taxon>
        <taxon>Durusdinium</taxon>
    </lineage>
</organism>